<name>A0A2A6ZCM6_9FIRM</name>
<accession>A0A2A6ZCM6</accession>
<comment type="caution">
    <text evidence="2">The sequence shown here is derived from an EMBL/GenBank/DDBJ whole genome shotgun (WGS) entry which is preliminary data.</text>
</comment>
<dbReference type="Proteomes" id="UP000220752">
    <property type="component" value="Unassembled WGS sequence"/>
</dbReference>
<keyword evidence="1" id="KW-0812">Transmembrane</keyword>
<organism evidence="2 3">
    <name type="scientific">Faecalibacterium langellae</name>
    <dbReference type="NCBI Taxonomy" id="3435293"/>
    <lineage>
        <taxon>Bacteria</taxon>
        <taxon>Bacillati</taxon>
        <taxon>Bacillota</taxon>
        <taxon>Clostridia</taxon>
        <taxon>Eubacteriales</taxon>
        <taxon>Oscillospiraceae</taxon>
        <taxon>Faecalibacterium</taxon>
    </lineage>
</organism>
<evidence type="ECO:0000313" key="3">
    <source>
        <dbReference type="Proteomes" id="UP000220752"/>
    </source>
</evidence>
<reference evidence="2 3" key="1">
    <citation type="journal article" date="2017" name="Front. Microbiol.">
        <title>New Insights into the Diversity of the Genus Faecalibacterium.</title>
        <authorList>
            <person name="Benevides L."/>
            <person name="Burman S."/>
            <person name="Martin R."/>
            <person name="Robert V."/>
            <person name="Thomas M."/>
            <person name="Miquel S."/>
            <person name="Chain F."/>
            <person name="Sokol H."/>
            <person name="Bermudez-Humaran L.G."/>
            <person name="Morrison M."/>
            <person name="Langella P."/>
            <person name="Azevedo V.A."/>
            <person name="Chatel J.M."/>
            <person name="Soares S."/>
        </authorList>
    </citation>
    <scope>NUCLEOTIDE SEQUENCE [LARGE SCALE GENOMIC DNA]</scope>
    <source>
        <strain evidence="3">CNCM I-4540</strain>
    </source>
</reference>
<dbReference type="EMBL" id="NMTQ01000020">
    <property type="protein sequence ID" value="PDX59155.1"/>
    <property type="molecule type" value="Genomic_DNA"/>
</dbReference>
<protein>
    <submittedName>
        <fullName evidence="2">Uncharacterized protein</fullName>
    </submittedName>
</protein>
<sequence length="318" mass="36704">MNNHHVEDDGFAVWVVPIDKRDGSCDVDLHINQWIMPSRKTSSVKVFSDFGIRVSHAHNISNICFFVPFDMKESYTDLSKKLKNPDISRGIFNTNCTINANDGKNIFELSYNSHQSNVLEMIPRMKGVNNGVLVTFDLKSIIDSLTKDEVYVRFRIKNSKLGVFLEKESKMIESFATLLSSPIIKEGYSYTIRVNEMRCLPDEIRRDIFLQEQKVKKIILTVCMNGQLLIDNNTCYKTRTLEKALYKDYIPSNFISENCMVYQWLQEKPNGSHYNLTTTFYKEYINKKSFLIYAIFVVLFSALGGGVVEIIKLIISYL</sequence>
<keyword evidence="1" id="KW-0472">Membrane</keyword>
<evidence type="ECO:0000256" key="1">
    <source>
        <dbReference type="SAM" id="Phobius"/>
    </source>
</evidence>
<keyword evidence="3" id="KW-1185">Reference proteome</keyword>
<gene>
    <name evidence="2" type="ORF">CGS46_04085</name>
</gene>
<keyword evidence="1" id="KW-1133">Transmembrane helix</keyword>
<feature type="transmembrane region" description="Helical" evidence="1">
    <location>
        <begin position="290"/>
        <end position="315"/>
    </location>
</feature>
<evidence type="ECO:0000313" key="2">
    <source>
        <dbReference type="EMBL" id="PDX59155.1"/>
    </source>
</evidence>
<proteinExistence type="predicted"/>
<dbReference type="AlphaFoldDB" id="A0A2A6ZCM6"/>